<keyword evidence="10" id="KW-1185">Reference proteome</keyword>
<dbReference type="Pfam" id="PF08263">
    <property type="entry name" value="LRRNT_2"/>
    <property type="match status" value="1"/>
</dbReference>
<evidence type="ECO:0000256" key="2">
    <source>
        <dbReference type="ARBA" id="ARBA00022614"/>
    </source>
</evidence>
<feature type="chain" id="PRO_5032822531" description="Leucine-rich repeat-containing N-terminal plant-type domain-containing protein" evidence="7">
    <location>
        <begin position="26"/>
        <end position="346"/>
    </location>
</feature>
<evidence type="ECO:0000256" key="3">
    <source>
        <dbReference type="ARBA" id="ARBA00022729"/>
    </source>
</evidence>
<evidence type="ECO:0000313" key="10">
    <source>
        <dbReference type="Proteomes" id="UP000636709"/>
    </source>
</evidence>
<feature type="signal peptide" evidence="7">
    <location>
        <begin position="1"/>
        <end position="25"/>
    </location>
</feature>
<keyword evidence="3 7" id="KW-0732">Signal</keyword>
<evidence type="ECO:0000256" key="5">
    <source>
        <dbReference type="ARBA" id="ARBA00023180"/>
    </source>
</evidence>
<evidence type="ECO:0000256" key="7">
    <source>
        <dbReference type="SAM" id="SignalP"/>
    </source>
</evidence>
<comment type="similarity">
    <text evidence="6">Belongs to the polygalacturonase-inhibiting protein family.</text>
</comment>
<accession>A0A835FRW1</accession>
<dbReference type="PANTHER" id="PTHR48059">
    <property type="entry name" value="POLYGALACTURONASE INHIBITOR 1"/>
    <property type="match status" value="1"/>
</dbReference>
<organism evidence="9 10">
    <name type="scientific">Digitaria exilis</name>
    <dbReference type="NCBI Taxonomy" id="1010633"/>
    <lineage>
        <taxon>Eukaryota</taxon>
        <taxon>Viridiplantae</taxon>
        <taxon>Streptophyta</taxon>
        <taxon>Embryophyta</taxon>
        <taxon>Tracheophyta</taxon>
        <taxon>Spermatophyta</taxon>
        <taxon>Magnoliopsida</taxon>
        <taxon>Liliopsida</taxon>
        <taxon>Poales</taxon>
        <taxon>Poaceae</taxon>
        <taxon>PACMAD clade</taxon>
        <taxon>Panicoideae</taxon>
        <taxon>Panicodae</taxon>
        <taxon>Paniceae</taxon>
        <taxon>Anthephorinae</taxon>
        <taxon>Digitaria</taxon>
    </lineage>
</organism>
<dbReference type="Gene3D" id="3.80.10.10">
    <property type="entry name" value="Ribonuclease Inhibitor"/>
    <property type="match status" value="1"/>
</dbReference>
<dbReference type="SUPFAM" id="SSF52058">
    <property type="entry name" value="L domain-like"/>
    <property type="match status" value="1"/>
</dbReference>
<keyword evidence="5" id="KW-0325">Glycoprotein</keyword>
<evidence type="ECO:0000256" key="4">
    <source>
        <dbReference type="ARBA" id="ARBA00022737"/>
    </source>
</evidence>
<protein>
    <recommendedName>
        <fullName evidence="8">Leucine-rich repeat-containing N-terminal plant-type domain-containing protein</fullName>
    </recommendedName>
</protein>
<proteinExistence type="inferred from homology"/>
<evidence type="ECO:0000259" key="8">
    <source>
        <dbReference type="Pfam" id="PF08263"/>
    </source>
</evidence>
<evidence type="ECO:0000313" key="9">
    <source>
        <dbReference type="EMBL" id="KAF8772876.1"/>
    </source>
</evidence>
<dbReference type="InterPro" id="IPR051848">
    <property type="entry name" value="PGIP"/>
</dbReference>
<comment type="caution">
    <text evidence="9">The sequence shown here is derived from an EMBL/GenBank/DDBJ whole genome shotgun (WGS) entry which is preliminary data.</text>
</comment>
<gene>
    <name evidence="9" type="ORF">HU200_005267</name>
</gene>
<reference evidence="9" key="1">
    <citation type="submission" date="2020-07" db="EMBL/GenBank/DDBJ databases">
        <title>Genome sequence and genetic diversity analysis of an under-domesticated orphan crop, white fonio (Digitaria exilis).</title>
        <authorList>
            <person name="Bennetzen J.L."/>
            <person name="Chen S."/>
            <person name="Ma X."/>
            <person name="Wang X."/>
            <person name="Yssel A.E.J."/>
            <person name="Chaluvadi S.R."/>
            <person name="Johnson M."/>
            <person name="Gangashetty P."/>
            <person name="Hamidou F."/>
            <person name="Sanogo M.D."/>
            <person name="Zwaenepoel A."/>
            <person name="Wallace J."/>
            <person name="Van De Peer Y."/>
            <person name="Van Deynze A."/>
        </authorList>
    </citation>
    <scope>NUCLEOTIDE SEQUENCE</scope>
    <source>
        <tissue evidence="9">Leaves</tissue>
    </source>
</reference>
<dbReference type="InterPro" id="IPR001611">
    <property type="entry name" value="Leu-rich_rpt"/>
</dbReference>
<keyword evidence="4" id="KW-0677">Repeat</keyword>
<name>A0A835FRW1_9POAL</name>
<comment type="subcellular location">
    <subcellularLocation>
        <location evidence="1">Cell envelope</location>
    </subcellularLocation>
</comment>
<feature type="domain" description="Leucine-rich repeat-containing N-terminal plant-type" evidence="8">
    <location>
        <begin position="31"/>
        <end position="69"/>
    </location>
</feature>
<sequence length="346" mass="36832">MKTSISMGVFVVSLLSSLLMDVASSRKDHCHADDRAALLSIDAALGNYFSARWTSDDVACCSWASVHCDPFSGRVTDLYFAQLPNFTGTIPDAIAGLTHLTVLEFDHLPGVSGAIPPAIAKLSNLSELIITWTSVSGPVPSFLGKLTQLTLLDLSFNSLSGEIPASLAALPYLNGIDISRNRLNGALPPLLFSRLSHSSSQQPAYLRLSHNNLSGSIPAEFAGVEFAHVDLSRNAFTGDASPLFGVAKQLQYLDLSRNAFSFNLSGVELPEQINGALLSHNAIYGGIPAQFGDVAHLYALNVSYNRLCGEVPSSLMSGQSSSSDVFCFQHNKCLCGAPLPPCNSLI</sequence>
<dbReference type="InterPro" id="IPR013210">
    <property type="entry name" value="LRR_N_plant-typ"/>
</dbReference>
<dbReference type="AlphaFoldDB" id="A0A835FRW1"/>
<dbReference type="OrthoDB" id="676979at2759"/>
<keyword evidence="2" id="KW-0433">Leucine-rich repeat</keyword>
<dbReference type="PANTHER" id="PTHR48059:SF4">
    <property type="entry name" value="POLYGALACTURONASE INHIBITOR 1-RELATED"/>
    <property type="match status" value="1"/>
</dbReference>
<dbReference type="EMBL" id="JACEFO010000353">
    <property type="protein sequence ID" value="KAF8772876.1"/>
    <property type="molecule type" value="Genomic_DNA"/>
</dbReference>
<dbReference type="Pfam" id="PF00560">
    <property type="entry name" value="LRR_1"/>
    <property type="match status" value="2"/>
</dbReference>
<dbReference type="Proteomes" id="UP000636709">
    <property type="component" value="Unassembled WGS sequence"/>
</dbReference>
<evidence type="ECO:0000256" key="1">
    <source>
        <dbReference type="ARBA" id="ARBA00004196"/>
    </source>
</evidence>
<dbReference type="InterPro" id="IPR032675">
    <property type="entry name" value="LRR_dom_sf"/>
</dbReference>
<evidence type="ECO:0000256" key="6">
    <source>
        <dbReference type="ARBA" id="ARBA00038043"/>
    </source>
</evidence>
<dbReference type="FunFam" id="3.80.10.10:FF:000041">
    <property type="entry name" value="LRR receptor-like serine/threonine-protein kinase ERECTA"/>
    <property type="match status" value="1"/>
</dbReference>